<dbReference type="InterPro" id="IPR027417">
    <property type="entry name" value="P-loop_NTPase"/>
</dbReference>
<gene>
    <name evidence="5" type="ORF">ACFPZN_16415</name>
</gene>
<evidence type="ECO:0000259" key="4">
    <source>
        <dbReference type="PROSITE" id="PS50893"/>
    </source>
</evidence>
<keyword evidence="1" id="KW-0813">Transport</keyword>
<organism evidence="5 6">
    <name type="scientific">Actinomadura rugatobispora</name>
    <dbReference type="NCBI Taxonomy" id="1994"/>
    <lineage>
        <taxon>Bacteria</taxon>
        <taxon>Bacillati</taxon>
        <taxon>Actinomycetota</taxon>
        <taxon>Actinomycetes</taxon>
        <taxon>Streptosporangiales</taxon>
        <taxon>Thermomonosporaceae</taxon>
        <taxon>Actinomadura</taxon>
    </lineage>
</organism>
<dbReference type="SMART" id="SM00382">
    <property type="entry name" value="AAA"/>
    <property type="match status" value="1"/>
</dbReference>
<dbReference type="InterPro" id="IPR003439">
    <property type="entry name" value="ABC_transporter-like_ATP-bd"/>
</dbReference>
<accession>A0ABW0ZY24</accession>
<evidence type="ECO:0000256" key="3">
    <source>
        <dbReference type="ARBA" id="ARBA00022840"/>
    </source>
</evidence>
<dbReference type="PANTHER" id="PTHR45772">
    <property type="entry name" value="CONSERVED COMPONENT OF ABC TRANSPORTER FOR NATURAL AMINO ACIDS-RELATED"/>
    <property type="match status" value="1"/>
</dbReference>
<proteinExistence type="predicted"/>
<keyword evidence="2" id="KW-0547">Nucleotide-binding</keyword>
<dbReference type="Pfam" id="PF00005">
    <property type="entry name" value="ABC_tran"/>
    <property type="match status" value="1"/>
</dbReference>
<keyword evidence="3 5" id="KW-0067">ATP-binding</keyword>
<evidence type="ECO:0000313" key="6">
    <source>
        <dbReference type="Proteomes" id="UP001596074"/>
    </source>
</evidence>
<dbReference type="InterPro" id="IPR003593">
    <property type="entry name" value="AAA+_ATPase"/>
</dbReference>
<dbReference type="GO" id="GO:0005524">
    <property type="term" value="F:ATP binding"/>
    <property type="evidence" value="ECO:0007669"/>
    <property type="project" value="UniProtKB-KW"/>
</dbReference>
<dbReference type="PROSITE" id="PS50893">
    <property type="entry name" value="ABC_TRANSPORTER_2"/>
    <property type="match status" value="1"/>
</dbReference>
<feature type="domain" description="ABC transporter" evidence="4">
    <location>
        <begin position="3"/>
        <end position="231"/>
    </location>
</feature>
<reference evidence="6" key="1">
    <citation type="journal article" date="2019" name="Int. J. Syst. Evol. Microbiol.">
        <title>The Global Catalogue of Microorganisms (GCM) 10K type strain sequencing project: providing services to taxonomists for standard genome sequencing and annotation.</title>
        <authorList>
            <consortium name="The Broad Institute Genomics Platform"/>
            <consortium name="The Broad Institute Genome Sequencing Center for Infectious Disease"/>
            <person name="Wu L."/>
            <person name="Ma J."/>
        </authorList>
    </citation>
    <scope>NUCLEOTIDE SEQUENCE [LARGE SCALE GENOMIC DNA]</scope>
    <source>
        <strain evidence="6">KCTC 42087</strain>
    </source>
</reference>
<dbReference type="InterPro" id="IPR051120">
    <property type="entry name" value="ABC_AA/LPS_Transport"/>
</dbReference>
<name>A0ABW0ZY24_9ACTN</name>
<keyword evidence="6" id="KW-1185">Reference proteome</keyword>
<dbReference type="CDD" id="cd03219">
    <property type="entry name" value="ABC_Mj1267_LivG_branched"/>
    <property type="match status" value="1"/>
</dbReference>
<evidence type="ECO:0000256" key="1">
    <source>
        <dbReference type="ARBA" id="ARBA00022448"/>
    </source>
</evidence>
<dbReference type="SUPFAM" id="SSF52540">
    <property type="entry name" value="P-loop containing nucleoside triphosphate hydrolases"/>
    <property type="match status" value="1"/>
</dbReference>
<dbReference type="Proteomes" id="UP001596074">
    <property type="component" value="Unassembled WGS sequence"/>
</dbReference>
<evidence type="ECO:0000256" key="2">
    <source>
        <dbReference type="ARBA" id="ARBA00022741"/>
    </source>
</evidence>
<evidence type="ECO:0000313" key="5">
    <source>
        <dbReference type="EMBL" id="MFC5747213.1"/>
    </source>
</evidence>
<dbReference type="RefSeq" id="WP_378282830.1">
    <property type="nucleotide sequence ID" value="NZ_JBHSON010000020.1"/>
</dbReference>
<dbReference type="Gene3D" id="3.40.50.300">
    <property type="entry name" value="P-loop containing nucleotide triphosphate hydrolases"/>
    <property type="match status" value="1"/>
</dbReference>
<protein>
    <submittedName>
        <fullName evidence="5">ABC transporter ATP-binding protein</fullName>
    </submittedName>
</protein>
<comment type="caution">
    <text evidence="5">The sequence shown here is derived from an EMBL/GenBank/DDBJ whole genome shotgun (WGS) entry which is preliminary data.</text>
</comment>
<sequence length="233" mass="25056">MLLQTRDLAVHFGGVKALDGVDLAVDRGEVVGLIGPNGAGKTTFIDAVTGFVPHRGEVLLDGVDIAPQPAYRRAGRGVIRTFQQLELYNDLSVMENLLVSRRGARSEHHERVHRLLDRYGLHEVKDSFPEDLSHGRQRLVSLARALASDPRLVLLDEPAAGLDSKESLGLADPVRGLARDGAGVLLIDHDVDLVLSVCDRVYVLDFGKVIFAGPAADISGSDAVRTAYLGVPA</sequence>
<dbReference type="EMBL" id="JBHSON010000020">
    <property type="protein sequence ID" value="MFC5747213.1"/>
    <property type="molecule type" value="Genomic_DNA"/>
</dbReference>